<reference evidence="2" key="1">
    <citation type="journal article" date="2016" name="Sci. Rep.">
        <title>Tick holocyclotoxins trigger host paralysis by presynaptic inhibition.</title>
        <authorList>
            <person name="Chand K.K."/>
            <person name="Lee K.M."/>
            <person name="Lavidis N.A."/>
            <person name="Rodriguez-Valle M."/>
            <person name="Ijaz H."/>
            <person name="Koehbach J."/>
            <person name="Clark R.J."/>
            <person name="Lew-Tabor A."/>
            <person name="Noakes P.G."/>
        </authorList>
    </citation>
    <scope>NUCLEOTIDE SEQUENCE</scope>
</reference>
<dbReference type="EMBL" id="KP096303">
    <property type="protein sequence ID" value="ALF06365.1"/>
    <property type="molecule type" value="mRNA"/>
</dbReference>
<proteinExistence type="evidence at transcript level"/>
<evidence type="ECO:0000256" key="1">
    <source>
        <dbReference type="SAM" id="SignalP"/>
    </source>
</evidence>
<gene>
    <name evidence="2" type="primary">HT3</name>
</gene>
<accession>A0A1B0T6N7</accession>
<reference evidence="2" key="3">
    <citation type="journal article" date="2018" name="Int. J. Parasitol.">
        <title>Transcriptome and toxin family analysis of the paralysis tick, Ixodes holocyclus.</title>
        <authorList>
            <person name="Rodriguez-Valle M."/>
            <person name="Moolhuijzen P."/>
            <person name="Barrero R.A."/>
            <person name="Ong C.T."/>
            <person name="Busch G."/>
            <person name="Karbanowicz T."/>
            <person name="Booth M."/>
            <person name="Clark R."/>
            <person name="Koehbach J."/>
            <person name="Ijaz H."/>
            <person name="Broady K."/>
            <person name="Agnew K."/>
            <person name="Knowles A.G."/>
            <person name="Bellgard M.I."/>
            <person name="Tabor A.E."/>
        </authorList>
    </citation>
    <scope>NUCLEOTIDE SEQUENCE</scope>
</reference>
<keyword evidence="1" id="KW-0732">Signal</keyword>
<dbReference type="AlphaFoldDB" id="A0A1B0T6N7"/>
<evidence type="ECO:0000313" key="2">
    <source>
        <dbReference type="EMBL" id="ALF06365.1"/>
    </source>
</evidence>
<reference evidence="2" key="2">
    <citation type="submission" date="2016-08" db="EMBL/GenBank/DDBJ databases">
        <title>Tick neurotoxins.</title>
        <authorList>
            <person name="Tabor A."/>
            <person name="Rodriguez Valle M."/>
        </authorList>
    </citation>
    <scope>NUCLEOTIDE SEQUENCE</scope>
</reference>
<organism evidence="2">
    <name type="scientific">Ixodes holocyclus</name>
    <name type="common">Australian paralysis tick</name>
    <dbReference type="NCBI Taxonomy" id="65647"/>
    <lineage>
        <taxon>Eukaryota</taxon>
        <taxon>Metazoa</taxon>
        <taxon>Ecdysozoa</taxon>
        <taxon>Arthropoda</taxon>
        <taxon>Chelicerata</taxon>
        <taxon>Arachnida</taxon>
        <taxon>Acari</taxon>
        <taxon>Parasitiformes</taxon>
        <taxon>Ixodida</taxon>
        <taxon>Ixodoidea</taxon>
        <taxon>Ixodidae</taxon>
        <taxon>Ixodinae</taxon>
        <taxon>Ixodes</taxon>
    </lineage>
</organism>
<feature type="chain" id="PRO_5008517186" evidence="1">
    <location>
        <begin position="24"/>
        <end position="78"/>
    </location>
</feature>
<sequence>MVKATATLVCALIILAIVHEGFPSSSCSTPGRRNCNQDCYTHCDCVGGKEYNNGAGMVLCKTCTYPLGKKVGFCKFAP</sequence>
<name>A0A1B0T6N7_IXOHO</name>
<feature type="signal peptide" evidence="1">
    <location>
        <begin position="1"/>
        <end position="23"/>
    </location>
</feature>
<protein>
    <submittedName>
        <fullName evidence="2">Holocyclotoxin 3</fullName>
    </submittedName>
</protein>